<dbReference type="GO" id="GO:0033194">
    <property type="term" value="P:response to hydroperoxide"/>
    <property type="evidence" value="ECO:0007669"/>
    <property type="project" value="TreeGrafter"/>
</dbReference>
<dbReference type="PANTHER" id="PTHR30283:SF4">
    <property type="entry name" value="PEROXIDE STRESS RESISTANCE PROTEIN YAAA"/>
    <property type="match status" value="1"/>
</dbReference>
<dbReference type="PANTHER" id="PTHR30283">
    <property type="entry name" value="PEROXIDE STRESS RESPONSE PROTEIN YAAA"/>
    <property type="match status" value="1"/>
</dbReference>
<dbReference type="GO" id="GO:0005829">
    <property type="term" value="C:cytosol"/>
    <property type="evidence" value="ECO:0007669"/>
    <property type="project" value="TreeGrafter"/>
</dbReference>
<name>A0A371J6K9_9FIRM</name>
<dbReference type="OrthoDB" id="9777133at2"/>
<dbReference type="EMBL" id="NOJY02000007">
    <property type="protein sequence ID" value="RDY28392.1"/>
    <property type="molecule type" value="Genomic_DNA"/>
</dbReference>
<sequence length="257" mass="30023">MITIISPTTTMDFTKKVNIKNSSNPFFIEEANYLISILKNLKVDEIRNLMNLSEDLGKLNFERYNNYSKKDNLRAQSILAFDGEVFSCANIHEFNEDDFDFANTHFKILSGLYGVLSPYDIIEPYRLEMKSKFKNNSGDNLYKFWKEKITNKLCCELENQTNKILVNLASSEYLKCIDLKTIRSSYSFVDVVFKDYHPSTDSYKVKGMYSKQARGYMLNYIIKNKIDIAEDLKLFNEQGYTFNESLSSEESFVFTRK</sequence>
<dbReference type="HAMAP" id="MF_00652">
    <property type="entry name" value="UPF0246"/>
    <property type="match status" value="1"/>
</dbReference>
<dbReference type="Pfam" id="PF03883">
    <property type="entry name" value="H2O2_YaaD"/>
    <property type="match status" value="1"/>
</dbReference>
<dbReference type="AlphaFoldDB" id="A0A371J6K9"/>
<gene>
    <name evidence="2" type="ORF">CHL78_005685</name>
</gene>
<evidence type="ECO:0000313" key="3">
    <source>
        <dbReference type="Proteomes" id="UP000215694"/>
    </source>
</evidence>
<evidence type="ECO:0000313" key="2">
    <source>
        <dbReference type="EMBL" id="RDY28392.1"/>
    </source>
</evidence>
<organism evidence="2 3">
    <name type="scientific">Romboutsia weinsteinii</name>
    <dbReference type="NCBI Taxonomy" id="2020949"/>
    <lineage>
        <taxon>Bacteria</taxon>
        <taxon>Bacillati</taxon>
        <taxon>Bacillota</taxon>
        <taxon>Clostridia</taxon>
        <taxon>Peptostreptococcales</taxon>
        <taxon>Peptostreptococcaceae</taxon>
        <taxon>Romboutsia</taxon>
    </lineage>
</organism>
<dbReference type="RefSeq" id="WP_094369537.1">
    <property type="nucleotide sequence ID" value="NZ_NOJY02000007.1"/>
</dbReference>
<reference evidence="2 3" key="1">
    <citation type="journal article" date="2017" name="Genome Announc.">
        <title>Draft Genome Sequence of Romboutsia weinsteinii sp. nov. Strain CCRI-19649(T) Isolated from Surface Water.</title>
        <authorList>
            <person name="Maheux A.F."/>
            <person name="Boudreau D.K."/>
            <person name="Berube E."/>
            <person name="Boissinot M."/>
            <person name="Cantin P."/>
            <person name="Raymond F."/>
            <person name="Corbeil J."/>
            <person name="Omar R.F."/>
            <person name="Bergeron M.G."/>
        </authorList>
    </citation>
    <scope>NUCLEOTIDE SEQUENCE [LARGE SCALE GENOMIC DNA]</scope>
    <source>
        <strain evidence="2 3">CCRI-19649</strain>
    </source>
</reference>
<protein>
    <recommendedName>
        <fullName evidence="1">UPF0246 protein CHL78_005685</fullName>
    </recommendedName>
</protein>
<evidence type="ECO:0000256" key="1">
    <source>
        <dbReference type="HAMAP-Rule" id="MF_00652"/>
    </source>
</evidence>
<proteinExistence type="inferred from homology"/>
<comment type="caution">
    <text evidence="2">The sequence shown here is derived from an EMBL/GenBank/DDBJ whole genome shotgun (WGS) entry which is preliminary data.</text>
</comment>
<keyword evidence="3" id="KW-1185">Reference proteome</keyword>
<comment type="similarity">
    <text evidence="1">Belongs to the UPF0246 family.</text>
</comment>
<dbReference type="InterPro" id="IPR005583">
    <property type="entry name" value="YaaA"/>
</dbReference>
<dbReference type="Proteomes" id="UP000215694">
    <property type="component" value="Unassembled WGS sequence"/>
</dbReference>
<accession>A0A371J6K9</accession>